<dbReference type="OrthoDB" id="10546261at2759"/>
<organism evidence="2 3">
    <name type="scientific">Fasciolopsis buskii</name>
    <dbReference type="NCBI Taxonomy" id="27845"/>
    <lineage>
        <taxon>Eukaryota</taxon>
        <taxon>Metazoa</taxon>
        <taxon>Spiralia</taxon>
        <taxon>Lophotrochozoa</taxon>
        <taxon>Platyhelminthes</taxon>
        <taxon>Trematoda</taxon>
        <taxon>Digenea</taxon>
        <taxon>Plagiorchiida</taxon>
        <taxon>Echinostomata</taxon>
        <taxon>Echinostomatoidea</taxon>
        <taxon>Fasciolidae</taxon>
        <taxon>Fasciolopsis</taxon>
    </lineage>
</organism>
<feature type="region of interest" description="Disordered" evidence="1">
    <location>
        <begin position="48"/>
        <end position="69"/>
    </location>
</feature>
<evidence type="ECO:0000313" key="3">
    <source>
        <dbReference type="Proteomes" id="UP000728185"/>
    </source>
</evidence>
<sequence length="270" mass="29120">MPMMGAHAMEDYVKMIRRRRGSADEPKWDKLHESEKVWLNVAVSQGKFRQHQNSVPNSRDRGHGPPAPTCSGLSFDAAEISPVKQQHLAKPFQTHAAYPISAHQQTPVSVGSFSHNLPLHAPPSSACGVGSGAGASCGEGRSSSSTSSIVSVPALASVGSPTRPDSQSDYHAQHRLSQSPVMRDDYGLVLRSTKSVPVPTPGPPSVSSGFAQSRSPVSHVSLFCHSTVPGINLKSVNLAVFYLLLTHYSFLKYVRDHELSWLSSPLFSFL</sequence>
<name>A0A8E0VRC8_9TREM</name>
<proteinExistence type="predicted"/>
<dbReference type="EMBL" id="LUCM01000866">
    <property type="protein sequence ID" value="KAA0199882.1"/>
    <property type="molecule type" value="Genomic_DNA"/>
</dbReference>
<evidence type="ECO:0000256" key="1">
    <source>
        <dbReference type="SAM" id="MobiDB-lite"/>
    </source>
</evidence>
<comment type="caution">
    <text evidence="2">The sequence shown here is derived from an EMBL/GenBank/DDBJ whole genome shotgun (WGS) entry which is preliminary data.</text>
</comment>
<feature type="region of interest" description="Disordered" evidence="1">
    <location>
        <begin position="128"/>
        <end position="176"/>
    </location>
</feature>
<dbReference type="AlphaFoldDB" id="A0A8E0VRC8"/>
<evidence type="ECO:0000313" key="2">
    <source>
        <dbReference type="EMBL" id="KAA0199882.1"/>
    </source>
</evidence>
<keyword evidence="3" id="KW-1185">Reference proteome</keyword>
<reference evidence="2" key="1">
    <citation type="submission" date="2019-05" db="EMBL/GenBank/DDBJ databases">
        <title>Annotation for the trematode Fasciolopsis buski.</title>
        <authorList>
            <person name="Choi Y.-J."/>
        </authorList>
    </citation>
    <scope>NUCLEOTIDE SEQUENCE</scope>
    <source>
        <strain evidence="2">HT</strain>
        <tissue evidence="2">Whole worm</tissue>
    </source>
</reference>
<feature type="compositionally biased region" description="Low complexity" evidence="1">
    <location>
        <begin position="138"/>
        <end position="154"/>
    </location>
</feature>
<dbReference type="Proteomes" id="UP000728185">
    <property type="component" value="Unassembled WGS sequence"/>
</dbReference>
<accession>A0A8E0VRC8</accession>
<protein>
    <submittedName>
        <fullName evidence="2">Uncharacterized protein</fullName>
    </submittedName>
</protein>
<gene>
    <name evidence="2" type="ORF">FBUS_11647</name>
</gene>